<name>A0ABN0PBJ5_STASI</name>
<sequence>MKYIMVLFWSVLLLQMVNFVLNSLAGGGTLDMVLPLVLAVVFTLAIVALDALMKPIKPSAAEEDSKQ</sequence>
<keyword evidence="1" id="KW-0812">Transmembrane</keyword>
<gene>
    <name evidence="2" type="ORF">SSIM_08730</name>
</gene>
<organism evidence="2 3">
    <name type="scientific">Staphylococcus simulans UMC-CNS-990</name>
    <dbReference type="NCBI Taxonomy" id="1405498"/>
    <lineage>
        <taxon>Bacteria</taxon>
        <taxon>Bacillati</taxon>
        <taxon>Bacillota</taxon>
        <taxon>Bacilli</taxon>
        <taxon>Bacillales</taxon>
        <taxon>Staphylococcaceae</taxon>
        <taxon>Staphylococcus</taxon>
    </lineage>
</organism>
<reference evidence="2 3" key="1">
    <citation type="journal article" date="2013" name="Genome Announc.">
        <title>Draft Genome Sequence of Staphylococcus simulans UMC-CNS-990, Isolated from a Case of Chronic Bovine Mastitis.</title>
        <authorList>
            <person name="Calcutt M.J."/>
            <person name="Foecking M.F."/>
            <person name="Hsieh H.Y."/>
            <person name="Perry J."/>
            <person name="Stewart G.C."/>
            <person name="Middleton J.R."/>
        </authorList>
    </citation>
    <scope>NUCLEOTIDE SEQUENCE [LARGE SCALE GENOMIC DNA]</scope>
    <source>
        <strain evidence="2 3">UMC-CNS-990</strain>
    </source>
</reference>
<evidence type="ECO:0000313" key="3">
    <source>
        <dbReference type="Proteomes" id="UP000017131"/>
    </source>
</evidence>
<comment type="caution">
    <text evidence="2">The sequence shown here is derived from an EMBL/GenBank/DDBJ whole genome shotgun (WGS) entry which is preliminary data.</text>
</comment>
<dbReference type="RefSeq" id="WP_002481935.1">
    <property type="nucleotide sequence ID" value="NZ_AXDY01000007.1"/>
</dbReference>
<accession>A0ABN0PBJ5</accession>
<dbReference type="Proteomes" id="UP000017131">
    <property type="component" value="Unassembled WGS sequence"/>
</dbReference>
<protein>
    <recommendedName>
        <fullName evidence="4">DUF2929 family protein</fullName>
    </recommendedName>
</protein>
<keyword evidence="1" id="KW-0472">Membrane</keyword>
<dbReference type="GeneID" id="77332141"/>
<dbReference type="Pfam" id="PF11151">
    <property type="entry name" value="DUF2929"/>
    <property type="match status" value="1"/>
</dbReference>
<dbReference type="EMBL" id="AXDY01000007">
    <property type="protein sequence ID" value="ERS93019.1"/>
    <property type="molecule type" value="Genomic_DNA"/>
</dbReference>
<keyword evidence="3" id="KW-1185">Reference proteome</keyword>
<dbReference type="InterPro" id="IPR021324">
    <property type="entry name" value="DUF2929"/>
</dbReference>
<evidence type="ECO:0008006" key="4">
    <source>
        <dbReference type="Google" id="ProtNLM"/>
    </source>
</evidence>
<proteinExistence type="predicted"/>
<evidence type="ECO:0000313" key="2">
    <source>
        <dbReference type="EMBL" id="ERS93019.1"/>
    </source>
</evidence>
<feature type="transmembrane region" description="Helical" evidence="1">
    <location>
        <begin position="32"/>
        <end position="52"/>
    </location>
</feature>
<evidence type="ECO:0000256" key="1">
    <source>
        <dbReference type="SAM" id="Phobius"/>
    </source>
</evidence>
<keyword evidence="1" id="KW-1133">Transmembrane helix</keyword>